<dbReference type="GO" id="GO:0003677">
    <property type="term" value="F:DNA binding"/>
    <property type="evidence" value="ECO:0007669"/>
    <property type="project" value="InterPro"/>
</dbReference>
<name>A0A7W4P0E7_9PROT</name>
<organism evidence="1 2">
    <name type="scientific">Gluconacetobacter asukensis</name>
    <dbReference type="NCBI Taxonomy" id="1017181"/>
    <lineage>
        <taxon>Bacteria</taxon>
        <taxon>Pseudomonadati</taxon>
        <taxon>Pseudomonadota</taxon>
        <taxon>Alphaproteobacteria</taxon>
        <taxon>Acetobacterales</taxon>
        <taxon>Acetobacteraceae</taxon>
        <taxon>Gluconacetobacter</taxon>
    </lineage>
</organism>
<evidence type="ECO:0000313" key="1">
    <source>
        <dbReference type="EMBL" id="MBB2172857.1"/>
    </source>
</evidence>
<dbReference type="RefSeq" id="WP_182979383.1">
    <property type="nucleotide sequence ID" value="NZ_BAABGB010000005.1"/>
</dbReference>
<dbReference type="Proteomes" id="UP000577891">
    <property type="component" value="Unassembled WGS sequence"/>
</dbReference>
<sequence length="76" mass="8131">MTALITGRPITDAQSIVCAAVEMAGGQRILARRLGISQSDISQAVNDKLPDARNRVLNALGYMVVEVIRPVRGQNA</sequence>
<proteinExistence type="predicted"/>
<evidence type="ECO:0000313" key="2">
    <source>
        <dbReference type="Proteomes" id="UP000577891"/>
    </source>
</evidence>
<dbReference type="AlphaFoldDB" id="A0A7W4P0E7"/>
<reference evidence="1 2" key="1">
    <citation type="submission" date="2020-04" db="EMBL/GenBank/DDBJ databases">
        <title>Description of novel Gluconacetobacter.</title>
        <authorList>
            <person name="Sombolestani A."/>
        </authorList>
    </citation>
    <scope>NUCLEOTIDE SEQUENCE [LARGE SCALE GENOMIC DNA]</scope>
    <source>
        <strain evidence="1 2">LMG 27724</strain>
    </source>
</reference>
<dbReference type="InterPro" id="IPR010982">
    <property type="entry name" value="Lambda_DNA-bd_dom_sf"/>
</dbReference>
<keyword evidence="2" id="KW-1185">Reference proteome</keyword>
<dbReference type="SUPFAM" id="SSF47413">
    <property type="entry name" value="lambda repressor-like DNA-binding domains"/>
    <property type="match status" value="1"/>
</dbReference>
<gene>
    <name evidence="1" type="ORF">HLH35_12130</name>
</gene>
<dbReference type="Gene3D" id="1.10.260.40">
    <property type="entry name" value="lambda repressor-like DNA-binding domains"/>
    <property type="match status" value="1"/>
</dbReference>
<comment type="caution">
    <text evidence="1">The sequence shown here is derived from an EMBL/GenBank/DDBJ whole genome shotgun (WGS) entry which is preliminary data.</text>
</comment>
<accession>A0A7W4P0E7</accession>
<dbReference type="EMBL" id="JABEQE010000010">
    <property type="protein sequence ID" value="MBB2172857.1"/>
    <property type="molecule type" value="Genomic_DNA"/>
</dbReference>
<protein>
    <submittedName>
        <fullName evidence="1">Uncharacterized protein</fullName>
    </submittedName>
</protein>